<dbReference type="EMBL" id="JWZT01005410">
    <property type="protein sequence ID" value="KII60834.1"/>
    <property type="molecule type" value="Genomic_DNA"/>
</dbReference>
<keyword evidence="2" id="KW-1185">Reference proteome</keyword>
<dbReference type="Proteomes" id="UP000031668">
    <property type="component" value="Unassembled WGS sequence"/>
</dbReference>
<proteinExistence type="predicted"/>
<name>A0A0C2M937_THEKT</name>
<evidence type="ECO:0000313" key="2">
    <source>
        <dbReference type="Proteomes" id="UP000031668"/>
    </source>
</evidence>
<accession>A0A0C2M937</accession>
<comment type="caution">
    <text evidence="1">The sequence shown here is derived from an EMBL/GenBank/DDBJ whole genome shotgun (WGS) entry which is preliminary data.</text>
</comment>
<reference evidence="1 2" key="1">
    <citation type="journal article" date="2014" name="Genome Biol. Evol.">
        <title>The genome of the myxosporean Thelohanellus kitauei shows adaptations to nutrient acquisition within its fish host.</title>
        <authorList>
            <person name="Yang Y."/>
            <person name="Xiong J."/>
            <person name="Zhou Z."/>
            <person name="Huo F."/>
            <person name="Miao W."/>
            <person name="Ran C."/>
            <person name="Liu Y."/>
            <person name="Zhang J."/>
            <person name="Feng J."/>
            <person name="Wang M."/>
            <person name="Wang M."/>
            <person name="Wang L."/>
            <person name="Yao B."/>
        </authorList>
    </citation>
    <scope>NUCLEOTIDE SEQUENCE [LARGE SCALE GENOMIC DNA]</scope>
    <source>
        <strain evidence="1">Wuqing</strain>
    </source>
</reference>
<organism evidence="1 2">
    <name type="scientific">Thelohanellus kitauei</name>
    <name type="common">Myxosporean</name>
    <dbReference type="NCBI Taxonomy" id="669202"/>
    <lineage>
        <taxon>Eukaryota</taxon>
        <taxon>Metazoa</taxon>
        <taxon>Cnidaria</taxon>
        <taxon>Myxozoa</taxon>
        <taxon>Myxosporea</taxon>
        <taxon>Bivalvulida</taxon>
        <taxon>Platysporina</taxon>
        <taxon>Myxobolidae</taxon>
        <taxon>Thelohanellus</taxon>
    </lineage>
</organism>
<evidence type="ECO:0000313" key="1">
    <source>
        <dbReference type="EMBL" id="KII60834.1"/>
    </source>
</evidence>
<sequence>MNNYLNNLISVLSDQTFINHLILEQKLTLYDDLKTTSLSIITEDLINTVFTERIALLNYIYESPKMEYYENPEYKRYLKVLSWIVYWFNCYNYLDQNNTDNIKNLFEENSLDSQNNLDEYYDMMISTFLSDTSTQPNILEQHLFYDLLEWFILIYEMKFIYRDIYSIVDNIHNILPYLF</sequence>
<dbReference type="AlphaFoldDB" id="A0A0C2M937"/>
<protein>
    <submittedName>
        <fullName evidence="1">Uncharacterized protein</fullName>
    </submittedName>
</protein>
<gene>
    <name evidence="1" type="ORF">RF11_04600</name>
</gene>